<reference evidence="2 3" key="1">
    <citation type="submission" date="2017-10" db="EMBL/GenBank/DDBJ databases">
        <title>Bacillus sp. nov., a halophilic bacterium isolated from a Keqin Lake.</title>
        <authorList>
            <person name="Wang H."/>
        </authorList>
    </citation>
    <scope>NUCLEOTIDE SEQUENCE [LARGE SCALE GENOMIC DNA]</scope>
    <source>
        <strain evidence="2 3">KCTC 13187</strain>
    </source>
</reference>
<dbReference type="Proteomes" id="UP000281498">
    <property type="component" value="Unassembled WGS sequence"/>
</dbReference>
<sequence>MYSYGGKIEGGLSMKTSVKKSAQEIYPISLPTPFLVGPVNTYLIKGEALTLVDTGPFTKETETKLEYELGVLGFSMKDIELVILTHHHPDHIGLVHKFMPYAKIAGHPKLKPWLKKDKDFLERTMEFYTEMYFSHGVPEKWIKKMRQKNEQFMTFTEKAELSTELTEGSQIEGLSGWTVMETPGHAQSHISLFREKDGTMIAGDHVIEHISSNAIIEAPYQHGEERPKTLLQYRDSLKRCLTSNYIYSGHGKTIENPKELIQKRLDDQLGKAFSFKRKMGKGPIQVFDLCKEVYPQLYQKQTSLTFSETLGHLDLLEEKSEVGWEKVDGKILYQVK</sequence>
<evidence type="ECO:0000259" key="1">
    <source>
        <dbReference type="SMART" id="SM00849"/>
    </source>
</evidence>
<evidence type="ECO:0000313" key="2">
    <source>
        <dbReference type="EMBL" id="RKL66164.1"/>
    </source>
</evidence>
<dbReference type="InterPro" id="IPR050662">
    <property type="entry name" value="Sec-metab_biosynth-thioest"/>
</dbReference>
<dbReference type="InterPro" id="IPR036866">
    <property type="entry name" value="RibonucZ/Hydroxyglut_hydro"/>
</dbReference>
<dbReference type="SMART" id="SM00849">
    <property type="entry name" value="Lactamase_B"/>
    <property type="match status" value="1"/>
</dbReference>
<dbReference type="Pfam" id="PF00753">
    <property type="entry name" value="Lactamase_B"/>
    <property type="match status" value="1"/>
</dbReference>
<dbReference type="GO" id="GO:0016787">
    <property type="term" value="F:hydrolase activity"/>
    <property type="evidence" value="ECO:0007669"/>
    <property type="project" value="UniProtKB-KW"/>
</dbReference>
<accession>A0A3A9JZ37</accession>
<keyword evidence="2" id="KW-0378">Hydrolase</keyword>
<protein>
    <submittedName>
        <fullName evidence="2">Zn-dependent hydrolase</fullName>
    </submittedName>
</protein>
<gene>
    <name evidence="2" type="ORF">CR203_16535</name>
</gene>
<proteinExistence type="predicted"/>
<dbReference type="PANTHER" id="PTHR23131:SF4">
    <property type="entry name" value="METALLO-BETA-LACTAMASE SUPERFAMILY POTEIN"/>
    <property type="match status" value="1"/>
</dbReference>
<comment type="caution">
    <text evidence="2">The sequence shown here is derived from an EMBL/GenBank/DDBJ whole genome shotgun (WGS) entry which is preliminary data.</text>
</comment>
<feature type="domain" description="Metallo-beta-lactamase" evidence="1">
    <location>
        <begin position="38"/>
        <end position="250"/>
    </location>
</feature>
<dbReference type="PANTHER" id="PTHR23131">
    <property type="entry name" value="ENDORIBONUCLEASE LACTB2"/>
    <property type="match status" value="1"/>
</dbReference>
<keyword evidence="3" id="KW-1185">Reference proteome</keyword>
<dbReference type="SUPFAM" id="SSF56281">
    <property type="entry name" value="Metallo-hydrolase/oxidoreductase"/>
    <property type="match status" value="1"/>
</dbReference>
<name>A0A3A9JZ37_9BACI</name>
<evidence type="ECO:0000313" key="3">
    <source>
        <dbReference type="Proteomes" id="UP000281498"/>
    </source>
</evidence>
<organism evidence="2 3">
    <name type="scientific">Salipaludibacillus neizhouensis</name>
    <dbReference type="NCBI Taxonomy" id="885475"/>
    <lineage>
        <taxon>Bacteria</taxon>
        <taxon>Bacillati</taxon>
        <taxon>Bacillota</taxon>
        <taxon>Bacilli</taxon>
        <taxon>Bacillales</taxon>
        <taxon>Bacillaceae</taxon>
    </lineage>
</organism>
<dbReference type="InterPro" id="IPR001279">
    <property type="entry name" value="Metallo-B-lactamas"/>
</dbReference>
<dbReference type="OrthoDB" id="2971563at2"/>
<dbReference type="EMBL" id="PDOE01000008">
    <property type="protein sequence ID" value="RKL66164.1"/>
    <property type="molecule type" value="Genomic_DNA"/>
</dbReference>
<dbReference type="Gene3D" id="3.60.15.10">
    <property type="entry name" value="Ribonuclease Z/Hydroxyacylglutathione hydrolase-like"/>
    <property type="match status" value="1"/>
</dbReference>
<dbReference type="AlphaFoldDB" id="A0A3A9JZ37"/>